<accession>A0A4Y2A6F5</accession>
<sequence>MSTTPAGGRYTLDIRFDVLLDSVHIHERSSVESSSNLEPSDLEAESLPQILCDFEYCYKHEKSLPINKHEGYFGTNLVILNRGQMTRTSESTSLFRTSASHHREDVSSTSSSHTRRIFTGIGFRTCKPSTPQPRHNQEAMEESE</sequence>
<gene>
    <name evidence="2" type="ORF">AVEN_194553_1</name>
</gene>
<dbReference type="Proteomes" id="UP000499080">
    <property type="component" value="Unassembled WGS sequence"/>
</dbReference>
<evidence type="ECO:0000256" key="1">
    <source>
        <dbReference type="SAM" id="MobiDB-lite"/>
    </source>
</evidence>
<organism evidence="2 3">
    <name type="scientific">Araneus ventricosus</name>
    <name type="common">Orbweaver spider</name>
    <name type="synonym">Epeira ventricosa</name>
    <dbReference type="NCBI Taxonomy" id="182803"/>
    <lineage>
        <taxon>Eukaryota</taxon>
        <taxon>Metazoa</taxon>
        <taxon>Ecdysozoa</taxon>
        <taxon>Arthropoda</taxon>
        <taxon>Chelicerata</taxon>
        <taxon>Arachnida</taxon>
        <taxon>Araneae</taxon>
        <taxon>Araneomorphae</taxon>
        <taxon>Entelegynae</taxon>
        <taxon>Araneoidea</taxon>
        <taxon>Araneidae</taxon>
        <taxon>Araneus</taxon>
    </lineage>
</organism>
<reference evidence="2 3" key="1">
    <citation type="journal article" date="2019" name="Sci. Rep.">
        <title>Orb-weaving spider Araneus ventricosus genome elucidates the spidroin gene catalogue.</title>
        <authorList>
            <person name="Kono N."/>
            <person name="Nakamura H."/>
            <person name="Ohtoshi R."/>
            <person name="Moran D.A.P."/>
            <person name="Shinohara A."/>
            <person name="Yoshida Y."/>
            <person name="Fujiwara M."/>
            <person name="Mori M."/>
            <person name="Tomita M."/>
            <person name="Arakawa K."/>
        </authorList>
    </citation>
    <scope>NUCLEOTIDE SEQUENCE [LARGE SCALE GENOMIC DNA]</scope>
</reference>
<dbReference type="EMBL" id="BGPR01000007">
    <property type="protein sequence ID" value="GBL75348.1"/>
    <property type="molecule type" value="Genomic_DNA"/>
</dbReference>
<comment type="caution">
    <text evidence="2">The sequence shown here is derived from an EMBL/GenBank/DDBJ whole genome shotgun (WGS) entry which is preliminary data.</text>
</comment>
<keyword evidence="3" id="KW-1185">Reference proteome</keyword>
<evidence type="ECO:0000313" key="2">
    <source>
        <dbReference type="EMBL" id="GBL75348.1"/>
    </source>
</evidence>
<protein>
    <submittedName>
        <fullName evidence="2">Uncharacterized protein</fullName>
    </submittedName>
</protein>
<evidence type="ECO:0000313" key="3">
    <source>
        <dbReference type="Proteomes" id="UP000499080"/>
    </source>
</evidence>
<proteinExistence type="predicted"/>
<name>A0A4Y2A6F5_ARAVE</name>
<dbReference type="AlphaFoldDB" id="A0A4Y2A6F5"/>
<feature type="region of interest" description="Disordered" evidence="1">
    <location>
        <begin position="123"/>
        <end position="144"/>
    </location>
</feature>